<evidence type="ECO:0000256" key="6">
    <source>
        <dbReference type="ARBA" id="ARBA00022989"/>
    </source>
</evidence>
<dbReference type="GO" id="GO:0070593">
    <property type="term" value="P:dendrite self-avoidance"/>
    <property type="evidence" value="ECO:0007669"/>
    <property type="project" value="TreeGrafter"/>
</dbReference>
<feature type="domain" description="Ig-like" evidence="11">
    <location>
        <begin position="560"/>
        <end position="651"/>
    </location>
</feature>
<evidence type="ECO:0000313" key="13">
    <source>
        <dbReference type="Proteomes" id="UP001142055"/>
    </source>
</evidence>
<evidence type="ECO:0000256" key="1">
    <source>
        <dbReference type="ARBA" id="ARBA00004479"/>
    </source>
</evidence>
<feature type="domain" description="Ig-like" evidence="11">
    <location>
        <begin position="361"/>
        <end position="452"/>
    </location>
</feature>
<keyword evidence="3" id="KW-0732">Signal</keyword>
<organism evidence="12 13">
    <name type="scientific">Blomia tropicalis</name>
    <name type="common">Mite</name>
    <dbReference type="NCBI Taxonomy" id="40697"/>
    <lineage>
        <taxon>Eukaryota</taxon>
        <taxon>Metazoa</taxon>
        <taxon>Ecdysozoa</taxon>
        <taxon>Arthropoda</taxon>
        <taxon>Chelicerata</taxon>
        <taxon>Arachnida</taxon>
        <taxon>Acari</taxon>
        <taxon>Acariformes</taxon>
        <taxon>Sarcoptiformes</taxon>
        <taxon>Astigmata</taxon>
        <taxon>Glycyphagoidea</taxon>
        <taxon>Echimyopodidae</taxon>
        <taxon>Blomia</taxon>
    </lineage>
</organism>
<feature type="domain" description="Ig-like" evidence="11">
    <location>
        <begin position="267"/>
        <end position="353"/>
    </location>
</feature>
<dbReference type="PROSITE" id="PS50835">
    <property type="entry name" value="IG_LIKE"/>
    <property type="match status" value="9"/>
</dbReference>
<dbReference type="Pfam" id="PF00047">
    <property type="entry name" value="ig"/>
    <property type="match status" value="1"/>
</dbReference>
<dbReference type="PANTHER" id="PTHR10075">
    <property type="entry name" value="BASIGIN RELATED"/>
    <property type="match status" value="1"/>
</dbReference>
<keyword evidence="7 10" id="KW-0472">Membrane</keyword>
<evidence type="ECO:0000256" key="7">
    <source>
        <dbReference type="ARBA" id="ARBA00023136"/>
    </source>
</evidence>
<evidence type="ECO:0000256" key="8">
    <source>
        <dbReference type="ARBA" id="ARBA00023157"/>
    </source>
</evidence>
<evidence type="ECO:0000256" key="10">
    <source>
        <dbReference type="SAM" id="Phobius"/>
    </source>
</evidence>
<evidence type="ECO:0000256" key="4">
    <source>
        <dbReference type="ARBA" id="ARBA00022737"/>
    </source>
</evidence>
<keyword evidence="13" id="KW-1185">Reference proteome</keyword>
<dbReference type="SMART" id="SM00408">
    <property type="entry name" value="IGc2"/>
    <property type="match status" value="8"/>
</dbReference>
<dbReference type="InterPro" id="IPR007110">
    <property type="entry name" value="Ig-like_dom"/>
</dbReference>
<keyword evidence="2 10" id="KW-0812">Transmembrane</keyword>
<gene>
    <name evidence="12" type="ORF">RDWZM_004981</name>
</gene>
<dbReference type="GO" id="GO:0098632">
    <property type="term" value="F:cell-cell adhesion mediator activity"/>
    <property type="evidence" value="ECO:0007669"/>
    <property type="project" value="TreeGrafter"/>
</dbReference>
<dbReference type="FunFam" id="2.60.40.10:FF:000104">
    <property type="entry name" value="Down syndrome cell adhesion molecule b"/>
    <property type="match status" value="1"/>
</dbReference>
<accession>A0A9Q0M583</accession>
<reference evidence="12" key="1">
    <citation type="submission" date="2022-12" db="EMBL/GenBank/DDBJ databases">
        <title>Genome assemblies of Blomia tropicalis.</title>
        <authorList>
            <person name="Cui Y."/>
        </authorList>
    </citation>
    <scope>NUCLEOTIDE SEQUENCE</scope>
    <source>
        <tissue evidence="12">Adult mites</tissue>
    </source>
</reference>
<dbReference type="InterPro" id="IPR036179">
    <property type="entry name" value="Ig-like_dom_sf"/>
</dbReference>
<feature type="domain" description="Ig-like" evidence="11">
    <location>
        <begin position="173"/>
        <end position="250"/>
    </location>
</feature>
<dbReference type="FunFam" id="2.60.40.10:FF:000719">
    <property type="entry name" value="nephrin isoform X1"/>
    <property type="match status" value="1"/>
</dbReference>
<evidence type="ECO:0000256" key="9">
    <source>
        <dbReference type="ARBA" id="ARBA00023319"/>
    </source>
</evidence>
<evidence type="ECO:0000259" key="11">
    <source>
        <dbReference type="PROSITE" id="PS50835"/>
    </source>
</evidence>
<dbReference type="FunFam" id="2.60.40.10:FF:000017">
    <property type="entry name" value="Down syndrome cell adhesion molecule b"/>
    <property type="match status" value="1"/>
</dbReference>
<dbReference type="CDD" id="cd00096">
    <property type="entry name" value="Ig"/>
    <property type="match status" value="1"/>
</dbReference>
<comment type="subcellular location">
    <subcellularLocation>
        <location evidence="1">Membrane</location>
        <topology evidence="1">Single-pass type I membrane protein</topology>
    </subcellularLocation>
</comment>
<protein>
    <recommendedName>
        <fullName evidence="11">Ig-like domain-containing protein</fullName>
    </recommendedName>
</protein>
<dbReference type="SMART" id="SM00409">
    <property type="entry name" value="IG"/>
    <property type="match status" value="9"/>
</dbReference>
<feature type="domain" description="Ig-like" evidence="11">
    <location>
        <begin position="57"/>
        <end position="154"/>
    </location>
</feature>
<dbReference type="InterPro" id="IPR013783">
    <property type="entry name" value="Ig-like_fold"/>
</dbReference>
<dbReference type="InterPro" id="IPR003598">
    <property type="entry name" value="Ig_sub2"/>
</dbReference>
<dbReference type="InterPro" id="IPR003599">
    <property type="entry name" value="Ig_sub"/>
</dbReference>
<dbReference type="FunFam" id="2.60.40.10:FF:000333">
    <property type="entry name" value="Down syndrome cell adhesion molecule"/>
    <property type="match status" value="1"/>
</dbReference>
<feature type="non-terminal residue" evidence="12">
    <location>
        <position position="969"/>
    </location>
</feature>
<keyword evidence="8" id="KW-1015">Disulfide bond</keyword>
<keyword evidence="9" id="KW-0393">Immunoglobulin domain</keyword>
<evidence type="ECO:0000256" key="3">
    <source>
        <dbReference type="ARBA" id="ARBA00022729"/>
    </source>
</evidence>
<dbReference type="PANTHER" id="PTHR10075:SF100">
    <property type="entry name" value="FASCICLIN-2"/>
    <property type="match status" value="1"/>
</dbReference>
<dbReference type="OMA" id="KHTITWQ"/>
<evidence type="ECO:0000256" key="5">
    <source>
        <dbReference type="ARBA" id="ARBA00022889"/>
    </source>
</evidence>
<evidence type="ECO:0000256" key="2">
    <source>
        <dbReference type="ARBA" id="ARBA00022692"/>
    </source>
</evidence>
<feature type="domain" description="Ig-like" evidence="11">
    <location>
        <begin position="662"/>
        <end position="755"/>
    </location>
</feature>
<dbReference type="InterPro" id="IPR013098">
    <property type="entry name" value="Ig_I-set"/>
</dbReference>
<proteinExistence type="predicted"/>
<feature type="domain" description="Ig-like" evidence="11">
    <location>
        <begin position="461"/>
        <end position="557"/>
    </location>
</feature>
<dbReference type="AlphaFoldDB" id="A0A9Q0M583"/>
<dbReference type="GO" id="GO:0007411">
    <property type="term" value="P:axon guidance"/>
    <property type="evidence" value="ECO:0007669"/>
    <property type="project" value="TreeGrafter"/>
</dbReference>
<dbReference type="Pfam" id="PF07679">
    <property type="entry name" value="I-set"/>
    <property type="match status" value="4"/>
</dbReference>
<dbReference type="GO" id="GO:0005886">
    <property type="term" value="C:plasma membrane"/>
    <property type="evidence" value="ECO:0007669"/>
    <property type="project" value="TreeGrafter"/>
</dbReference>
<feature type="domain" description="Ig-like" evidence="11">
    <location>
        <begin position="873"/>
        <end position="969"/>
    </location>
</feature>
<dbReference type="Pfam" id="PF13927">
    <property type="entry name" value="Ig_3"/>
    <property type="match status" value="1"/>
</dbReference>
<keyword evidence="4" id="KW-0677">Repeat</keyword>
<keyword evidence="6 10" id="KW-1133">Transmembrane helix</keyword>
<keyword evidence="5" id="KW-0130">Cell adhesion</keyword>
<feature type="domain" description="Ig-like" evidence="11">
    <location>
        <begin position="758"/>
        <end position="866"/>
    </location>
</feature>
<dbReference type="SUPFAM" id="SSF48726">
    <property type="entry name" value="Immunoglobulin"/>
    <property type="match status" value="9"/>
</dbReference>
<sequence>MLIHRASSKQTPTTTGCLLLSSSKYCRVLSCGLLFIYIIAILVGTTSCESISHFMGPVFIDEPSSRTHFSNTTGAVITCTATSSIPPVKIWWVLADGQTPVTDVAGLRYVRPNGQLVFPPFPIGQYRQDIHSTTYRCMASNSFGTIRSRDCQVRAVVHQVYKMQVYDEFVIRENMAIMRCHVPSIVREYVRVVAWLRDEQVLVTATHNPQSGRYSILSTGELLIRNTTFSDAGLYRCQARHQLTDELRTSEEAGRLIVTEPHNGVAPRVWAHTSIQCEQGTVCELTCVAHSWPISTYRWYRETETGVFMAANLYTNVEIHETNSLVFRPTIADQHDGQWVCVANNSVAEEKIAIRVQVVSPLEVSIDPRQAQVDAGRPSTLNCTTRGGPPVKPPIWFHNSRPMVEILREHIHDQRIRLIEPHILHIASVNREDTGVYQCFVQSESDESQAIAELKLGDVAPMMIETFQDRQVVEGSNAISLRCSAVATPLPQIRWMLDDQPIPNLSRYRVGDHVTNDGKVVSFVNITNIRVVDGGEYSCIATNEVGKVSFKGQVLVTGGPNLRTTFWGHHNLSVVAGLDTVVRCPVIAYPIESVSWEHKGNVLPTNHRQSIDPIVDGYGGILRLKDVHSVQDAGDYVCSVRVAGSDTRPVRGSVQMNVHFAPKIDRHTLPTHLSAKQGERIKLICSVIEGDQPIQIQWIRNGRPVKSSEPITIQNGEDYSLLTFKSMLISDSDYWTCQARNAFATDNSSIEIVVNVPPKWTIEPKNVQVILGKSITINCQAEGYPKPKIVWKKAIAPNLSNEIVFDEKTIVSSSQPNEFRDILSSYRWQVFSNGSLYLQETELTDAGHYMCQVSNGIGTDLSKVVQVQVHQPPRVATKFASETVVKGSTATLQCRAEGDPVLRAEWNRDMQPIDSAQNQRYVVKEDTARGSITSYLEIIDTRRLDSALFTCIVTSPFGSDSTNIQLIVQ</sequence>
<dbReference type="InterPro" id="IPR013151">
    <property type="entry name" value="Immunoglobulin_dom"/>
</dbReference>
<dbReference type="EMBL" id="JAPWDV010000002">
    <property type="protein sequence ID" value="KAJ6219169.1"/>
    <property type="molecule type" value="Genomic_DNA"/>
</dbReference>
<dbReference type="GO" id="GO:0007156">
    <property type="term" value="P:homophilic cell adhesion via plasma membrane adhesion molecules"/>
    <property type="evidence" value="ECO:0007669"/>
    <property type="project" value="TreeGrafter"/>
</dbReference>
<dbReference type="Proteomes" id="UP001142055">
    <property type="component" value="Chromosome 2"/>
</dbReference>
<feature type="transmembrane region" description="Helical" evidence="10">
    <location>
        <begin position="28"/>
        <end position="45"/>
    </location>
</feature>
<name>A0A9Q0M583_BLOTA</name>
<comment type="caution">
    <text evidence="12">The sequence shown here is derived from an EMBL/GenBank/DDBJ whole genome shotgun (WGS) entry which is preliminary data.</text>
</comment>
<evidence type="ECO:0000313" key="12">
    <source>
        <dbReference type="EMBL" id="KAJ6219169.1"/>
    </source>
</evidence>
<dbReference type="Gene3D" id="2.60.40.10">
    <property type="entry name" value="Immunoglobulins"/>
    <property type="match status" value="9"/>
</dbReference>
<dbReference type="GO" id="GO:0030424">
    <property type="term" value="C:axon"/>
    <property type="evidence" value="ECO:0007669"/>
    <property type="project" value="TreeGrafter"/>
</dbReference>